<name>A0A7G6SN34_9HYPH</name>
<evidence type="ECO:0000313" key="2">
    <source>
        <dbReference type="Proteomes" id="UP000515465"/>
    </source>
</evidence>
<dbReference type="RefSeq" id="WP_183461674.1">
    <property type="nucleotide sequence ID" value="NZ_CP050296.1"/>
</dbReference>
<organism evidence="1 2">
    <name type="scientific">Mesorhizobium huakuii</name>
    <dbReference type="NCBI Taxonomy" id="28104"/>
    <lineage>
        <taxon>Bacteria</taxon>
        <taxon>Pseudomonadati</taxon>
        <taxon>Pseudomonadota</taxon>
        <taxon>Alphaproteobacteria</taxon>
        <taxon>Hyphomicrobiales</taxon>
        <taxon>Phyllobacteriaceae</taxon>
        <taxon>Mesorhizobium</taxon>
    </lineage>
</organism>
<reference evidence="2" key="1">
    <citation type="journal article" date="2020" name="Mol. Plant Microbe">
        <title>Rhizobial microsymbionts of the narrowly endemic Oxytropis species growing in Kamchatka are characterized by significant genetic diversity and possess a set of genes that are associated with T3SS and T6SS secretion systems and can affect the development of symbiosis.</title>
        <authorList>
            <person name="Safronova V."/>
            <person name="Guro P."/>
            <person name="Sazanova A."/>
            <person name="Kuznetsova I."/>
            <person name="Belimov A."/>
            <person name="Yakubov V."/>
            <person name="Chirak E."/>
            <person name="Afonin A."/>
            <person name="Gogolev Y."/>
            <person name="Andronov E."/>
            <person name="Tikhonovich I."/>
        </authorList>
    </citation>
    <scope>NUCLEOTIDE SEQUENCE [LARGE SCALE GENOMIC DNA]</scope>
    <source>
        <strain evidence="2">583</strain>
    </source>
</reference>
<dbReference type="EMBL" id="CP050296">
    <property type="protein sequence ID" value="QND55916.1"/>
    <property type="molecule type" value="Genomic_DNA"/>
</dbReference>
<dbReference type="AlphaFoldDB" id="A0A7G6SN34"/>
<protein>
    <submittedName>
        <fullName evidence="1">Uncharacterized protein</fullName>
    </submittedName>
</protein>
<accession>A0A7G6SN34</accession>
<evidence type="ECO:0000313" key="1">
    <source>
        <dbReference type="EMBL" id="QND55916.1"/>
    </source>
</evidence>
<gene>
    <name evidence="1" type="ORF">HB778_04055</name>
</gene>
<dbReference type="Proteomes" id="UP000515465">
    <property type="component" value="Chromosome"/>
</dbReference>
<proteinExistence type="predicted"/>
<sequence>MDGCDAHENGNDFVAEHPDWRVVRGWLMSPGDILDKHVVVESLLTGQRFDVTPLDPRVPFFEHPGTAEEFDGLWHQISMPAYSPPARLVVMEASDETGRGASAVASDAGTFGEDADA</sequence>